<reference evidence="2 3" key="1">
    <citation type="journal article" date="2014" name="Agronomy (Basel)">
        <title>A Draft Genome Sequence for Ensete ventricosum, the Drought-Tolerant Tree Against Hunger.</title>
        <authorList>
            <person name="Harrison J."/>
            <person name="Moore K.A."/>
            <person name="Paszkiewicz K."/>
            <person name="Jones T."/>
            <person name="Grant M."/>
            <person name="Ambacheew D."/>
            <person name="Muzemil S."/>
            <person name="Studholme D.J."/>
        </authorList>
    </citation>
    <scope>NUCLEOTIDE SEQUENCE [LARGE SCALE GENOMIC DNA]</scope>
</reference>
<evidence type="ECO:0000256" key="1">
    <source>
        <dbReference type="SAM" id="MobiDB-lite"/>
    </source>
</evidence>
<dbReference type="AlphaFoldDB" id="A0A426ZP36"/>
<proteinExistence type="predicted"/>
<dbReference type="EMBL" id="AMZH03005709">
    <property type="protein sequence ID" value="RRT65757.1"/>
    <property type="molecule type" value="Genomic_DNA"/>
</dbReference>
<name>A0A426ZP36_ENSVE</name>
<feature type="compositionally biased region" description="Basic residues" evidence="1">
    <location>
        <begin position="87"/>
        <end position="96"/>
    </location>
</feature>
<comment type="caution">
    <text evidence="2">The sequence shown here is derived from an EMBL/GenBank/DDBJ whole genome shotgun (WGS) entry which is preliminary data.</text>
</comment>
<sequence>MGKAVASLDQAVDRYELVTQSPMFLSDGTSQTVLGGELITLAHLLTALVEEAKAVRRGGHPWPALPPAGAAANGQGQLSPAQGQQRQQRRRGGKRG</sequence>
<evidence type="ECO:0000313" key="3">
    <source>
        <dbReference type="Proteomes" id="UP000287651"/>
    </source>
</evidence>
<feature type="compositionally biased region" description="Low complexity" evidence="1">
    <location>
        <begin position="67"/>
        <end position="86"/>
    </location>
</feature>
<organism evidence="2 3">
    <name type="scientific">Ensete ventricosum</name>
    <name type="common">Abyssinian banana</name>
    <name type="synonym">Musa ensete</name>
    <dbReference type="NCBI Taxonomy" id="4639"/>
    <lineage>
        <taxon>Eukaryota</taxon>
        <taxon>Viridiplantae</taxon>
        <taxon>Streptophyta</taxon>
        <taxon>Embryophyta</taxon>
        <taxon>Tracheophyta</taxon>
        <taxon>Spermatophyta</taxon>
        <taxon>Magnoliopsida</taxon>
        <taxon>Liliopsida</taxon>
        <taxon>Zingiberales</taxon>
        <taxon>Musaceae</taxon>
        <taxon>Ensete</taxon>
    </lineage>
</organism>
<feature type="region of interest" description="Disordered" evidence="1">
    <location>
        <begin position="58"/>
        <end position="96"/>
    </location>
</feature>
<dbReference type="Proteomes" id="UP000287651">
    <property type="component" value="Unassembled WGS sequence"/>
</dbReference>
<evidence type="ECO:0000313" key="2">
    <source>
        <dbReference type="EMBL" id="RRT65757.1"/>
    </source>
</evidence>
<accession>A0A426ZP36</accession>
<gene>
    <name evidence="2" type="ORF">B296_00009625</name>
</gene>
<protein>
    <submittedName>
        <fullName evidence="2">Uncharacterized protein</fullName>
    </submittedName>
</protein>